<keyword evidence="1" id="KW-0472">Membrane</keyword>
<feature type="transmembrane region" description="Helical" evidence="1">
    <location>
        <begin position="33"/>
        <end position="49"/>
    </location>
</feature>
<reference evidence="2 3" key="1">
    <citation type="submission" date="2017-07" db="EMBL/GenBank/DDBJ databases">
        <title>Amycolatopsis alba DSM 44262 Genome sequencing and assembly.</title>
        <authorList>
            <person name="Kaur N."/>
            <person name="Mayilraj S."/>
        </authorList>
    </citation>
    <scope>NUCLEOTIDE SEQUENCE [LARGE SCALE GENOMIC DNA]</scope>
    <source>
        <strain evidence="2 3">DSM 44262</strain>
    </source>
</reference>
<sequence length="129" mass="12323">MGAVVAALAAGCAVLAVFLPGGAARPDRPDLELALVAAAAVLAALLTFGKSTGAKVSALVCAAGAAGWAIFCLSTDLGSGTPGSSAAVLAVAAVVTLVAAGLPRPVRWWFAVPLVAVLAAGTVTAVTTV</sequence>
<dbReference type="Proteomes" id="UP000215563">
    <property type="component" value="Unassembled WGS sequence"/>
</dbReference>
<dbReference type="AlphaFoldDB" id="A0A229RQ31"/>
<evidence type="ECO:0000256" key="1">
    <source>
        <dbReference type="SAM" id="Phobius"/>
    </source>
</evidence>
<keyword evidence="1" id="KW-1133">Transmembrane helix</keyword>
<evidence type="ECO:0000313" key="3">
    <source>
        <dbReference type="Proteomes" id="UP000215563"/>
    </source>
</evidence>
<feature type="transmembrane region" description="Helical" evidence="1">
    <location>
        <begin position="109"/>
        <end position="127"/>
    </location>
</feature>
<feature type="non-terminal residue" evidence="2">
    <location>
        <position position="129"/>
    </location>
</feature>
<name>A0A229RQ31_AMYAL</name>
<keyword evidence="1" id="KW-0812">Transmembrane</keyword>
<gene>
    <name evidence="2" type="ORF">CFP75_21400</name>
</gene>
<feature type="transmembrane region" description="Helical" evidence="1">
    <location>
        <begin position="56"/>
        <end position="77"/>
    </location>
</feature>
<feature type="transmembrane region" description="Helical" evidence="1">
    <location>
        <begin position="83"/>
        <end position="102"/>
    </location>
</feature>
<proteinExistence type="predicted"/>
<evidence type="ECO:0000313" key="2">
    <source>
        <dbReference type="EMBL" id="OXM48579.1"/>
    </source>
</evidence>
<organism evidence="2 3">
    <name type="scientific">Amycolatopsis alba DSM 44262</name>
    <dbReference type="NCBI Taxonomy" id="1125972"/>
    <lineage>
        <taxon>Bacteria</taxon>
        <taxon>Bacillati</taxon>
        <taxon>Actinomycetota</taxon>
        <taxon>Actinomycetes</taxon>
        <taxon>Pseudonocardiales</taxon>
        <taxon>Pseudonocardiaceae</taxon>
        <taxon>Amycolatopsis</taxon>
    </lineage>
</organism>
<protein>
    <submittedName>
        <fullName evidence="2">Uncharacterized protein</fullName>
    </submittedName>
</protein>
<dbReference type="EMBL" id="NMQU01000060">
    <property type="protein sequence ID" value="OXM48579.1"/>
    <property type="molecule type" value="Genomic_DNA"/>
</dbReference>
<accession>A0A229RQ31</accession>
<keyword evidence="3" id="KW-1185">Reference proteome</keyword>
<comment type="caution">
    <text evidence="2">The sequence shown here is derived from an EMBL/GenBank/DDBJ whole genome shotgun (WGS) entry which is preliminary data.</text>
</comment>